<gene>
    <name evidence="1" type="ORF">OTI717_LOCUS33642</name>
</gene>
<dbReference type="Proteomes" id="UP000663823">
    <property type="component" value="Unassembled WGS sequence"/>
</dbReference>
<dbReference type="AlphaFoldDB" id="A0A819U7M2"/>
<evidence type="ECO:0000313" key="1">
    <source>
        <dbReference type="EMBL" id="CAF4090382.1"/>
    </source>
</evidence>
<sequence>MDTKFSNLVATDPNLGLIVTHRIPLSSFTFENIINTSHEEFILDLSQQSTTETINKDQSIYISNNYHTYELERCLNSSRLNSLNFLWSKYLSSIDKQSFDHYLVSIESDFDIDMKREYCYDIQRDLYWLTQIQLISHSLLLLHYVRLPDDDTSNDFWAYIYEQRCHSIG</sequence>
<evidence type="ECO:0000313" key="2">
    <source>
        <dbReference type="Proteomes" id="UP000663823"/>
    </source>
</evidence>
<protein>
    <submittedName>
        <fullName evidence="1">Uncharacterized protein</fullName>
    </submittedName>
</protein>
<organism evidence="1 2">
    <name type="scientific">Rotaria sordida</name>
    <dbReference type="NCBI Taxonomy" id="392033"/>
    <lineage>
        <taxon>Eukaryota</taxon>
        <taxon>Metazoa</taxon>
        <taxon>Spiralia</taxon>
        <taxon>Gnathifera</taxon>
        <taxon>Rotifera</taxon>
        <taxon>Eurotatoria</taxon>
        <taxon>Bdelloidea</taxon>
        <taxon>Philodinida</taxon>
        <taxon>Philodinidae</taxon>
        <taxon>Rotaria</taxon>
    </lineage>
</organism>
<dbReference type="EMBL" id="CAJOAX010011274">
    <property type="protein sequence ID" value="CAF4090382.1"/>
    <property type="molecule type" value="Genomic_DNA"/>
</dbReference>
<comment type="caution">
    <text evidence="1">The sequence shown here is derived from an EMBL/GenBank/DDBJ whole genome shotgun (WGS) entry which is preliminary data.</text>
</comment>
<proteinExistence type="predicted"/>
<dbReference type="SUPFAM" id="SSF63748">
    <property type="entry name" value="Tudor/PWWP/MBT"/>
    <property type="match status" value="1"/>
</dbReference>
<reference evidence="1" key="1">
    <citation type="submission" date="2021-02" db="EMBL/GenBank/DDBJ databases">
        <authorList>
            <person name="Nowell W R."/>
        </authorList>
    </citation>
    <scope>NUCLEOTIDE SEQUENCE</scope>
</reference>
<name>A0A819U7M2_9BILA</name>
<dbReference type="Gene3D" id="2.30.30.140">
    <property type="match status" value="1"/>
</dbReference>
<accession>A0A819U7M2</accession>